<dbReference type="Proteomes" id="UP000199365">
    <property type="component" value="Unassembled WGS sequence"/>
</dbReference>
<accession>A0A1H1KEM7</accession>
<feature type="region of interest" description="Disordered" evidence="2">
    <location>
        <begin position="189"/>
        <end position="216"/>
    </location>
</feature>
<keyword evidence="5" id="KW-1185">Reference proteome</keyword>
<sequence>MSSNITITDELVAEIANRLAEEGEKVSPVAIWSEVHTGSVVAVAAALRKWRETRAPRVPQVVERPALPETVTDTMRDALDRLWSSAQDEAERAVARRLAAMRQRVEDASNERDDALAELQTTVQELDALQVQLDKMTSAYEEKVDAVAGLEEDIALAVQRTDAAEKRAQELAERVSLLEAELQSVELAAERRPVSHEETDAAGEGEVADESAGSVVETPADETERAALEAAHSEAVARLQSELEAIRAELQAEQEAHAARREEVAGAQAERNAAALELQNVQTQIASLTDERDAGTSEIARLSASLSEAQERADAEQQRAAELAESAVASENVAGLESASPVTADSQQLEALKAQMTRDADAHAAAIAEARETVRKWSDYSNALKQQLAQANEKMVVVLARGAGEATLSRRLAAELAQLKPEHELLRKEIQQQVIVETISAQLEKQGYRYDEKTGAVSKLNTETSPA</sequence>
<evidence type="ECO:0000256" key="1">
    <source>
        <dbReference type="SAM" id="Coils"/>
    </source>
</evidence>
<name>A0A1H1KEM7_9BURK</name>
<keyword evidence="1" id="KW-0175">Coiled coil</keyword>
<feature type="compositionally biased region" description="Basic and acidic residues" evidence="2">
    <location>
        <begin position="189"/>
        <end position="199"/>
    </location>
</feature>
<dbReference type="EMBL" id="FNKX01000003">
    <property type="protein sequence ID" value="SDR60279.1"/>
    <property type="molecule type" value="Genomic_DNA"/>
</dbReference>
<dbReference type="AlphaFoldDB" id="A0A1H1KEM7"/>
<dbReference type="Pfam" id="PF11740">
    <property type="entry name" value="KfrA_N"/>
    <property type="match status" value="1"/>
</dbReference>
<dbReference type="RefSeq" id="WP_090811573.1">
    <property type="nucleotide sequence ID" value="NZ_FNKX01000003.1"/>
</dbReference>
<evidence type="ECO:0000259" key="3">
    <source>
        <dbReference type="Pfam" id="PF11740"/>
    </source>
</evidence>
<keyword evidence="4" id="KW-0238">DNA-binding</keyword>
<reference evidence="5" key="1">
    <citation type="submission" date="2016-10" db="EMBL/GenBank/DDBJ databases">
        <authorList>
            <person name="Varghese N."/>
            <person name="Submissions S."/>
        </authorList>
    </citation>
    <scope>NUCLEOTIDE SEQUENCE [LARGE SCALE GENOMIC DNA]</scope>
    <source>
        <strain evidence="5">DUS833</strain>
    </source>
</reference>
<feature type="compositionally biased region" description="Acidic residues" evidence="2">
    <location>
        <begin position="200"/>
        <end position="209"/>
    </location>
</feature>
<protein>
    <submittedName>
        <fullName evidence="4">Replication region DNA-binding N-term</fullName>
    </submittedName>
</protein>
<gene>
    <name evidence="4" type="ORF">SAMN05445850_7231</name>
</gene>
<feature type="domain" description="KfrA N-terminal DNA-binding" evidence="3">
    <location>
        <begin position="8"/>
        <end position="125"/>
    </location>
</feature>
<organism evidence="4 5">
    <name type="scientific">Paraburkholderia tuberum</name>
    <dbReference type="NCBI Taxonomy" id="157910"/>
    <lineage>
        <taxon>Bacteria</taxon>
        <taxon>Pseudomonadati</taxon>
        <taxon>Pseudomonadota</taxon>
        <taxon>Betaproteobacteria</taxon>
        <taxon>Burkholderiales</taxon>
        <taxon>Burkholderiaceae</taxon>
        <taxon>Paraburkholderia</taxon>
    </lineage>
</organism>
<dbReference type="GO" id="GO:0003677">
    <property type="term" value="F:DNA binding"/>
    <property type="evidence" value="ECO:0007669"/>
    <property type="project" value="UniProtKB-KW"/>
</dbReference>
<evidence type="ECO:0000256" key="2">
    <source>
        <dbReference type="SAM" id="MobiDB-lite"/>
    </source>
</evidence>
<dbReference type="STRING" id="157910.SAMN05445850_7231"/>
<feature type="coiled-coil region" evidence="1">
    <location>
        <begin position="229"/>
        <end position="326"/>
    </location>
</feature>
<evidence type="ECO:0000313" key="5">
    <source>
        <dbReference type="Proteomes" id="UP000199365"/>
    </source>
</evidence>
<proteinExistence type="predicted"/>
<dbReference type="InterPro" id="IPR021104">
    <property type="entry name" value="KfrA_DNA-bd_N"/>
</dbReference>
<feature type="coiled-coil region" evidence="1">
    <location>
        <begin position="91"/>
        <end position="188"/>
    </location>
</feature>
<evidence type="ECO:0000313" key="4">
    <source>
        <dbReference type="EMBL" id="SDR60279.1"/>
    </source>
</evidence>